<comment type="caution">
    <text evidence="7">The sequence shown here is derived from an EMBL/GenBank/DDBJ whole genome shotgun (WGS) entry which is preliminary data.</text>
</comment>
<reference evidence="7 8" key="1">
    <citation type="journal article" date="2015" name="Nature">
        <title>rRNA introns, odd ribosomes, and small enigmatic genomes across a large radiation of phyla.</title>
        <authorList>
            <person name="Brown C.T."/>
            <person name="Hug L.A."/>
            <person name="Thomas B.C."/>
            <person name="Sharon I."/>
            <person name="Castelle C.J."/>
            <person name="Singh A."/>
            <person name="Wilkins M.J."/>
            <person name="Williams K.H."/>
            <person name="Banfield J.F."/>
        </authorList>
    </citation>
    <scope>NUCLEOTIDE SEQUENCE [LARGE SCALE GENOMIC DNA]</scope>
</reference>
<dbReference type="GO" id="GO:0004618">
    <property type="term" value="F:phosphoglycerate kinase activity"/>
    <property type="evidence" value="ECO:0007669"/>
    <property type="project" value="UniProtKB-EC"/>
</dbReference>
<name>A0A0G1S4L6_9BACT</name>
<evidence type="ECO:0000256" key="3">
    <source>
        <dbReference type="ARBA" id="ARBA00022679"/>
    </source>
</evidence>
<gene>
    <name evidence="7" type="ORF">UX87_C0009G0018</name>
</gene>
<dbReference type="GO" id="GO:0043531">
    <property type="term" value="F:ADP binding"/>
    <property type="evidence" value="ECO:0007669"/>
    <property type="project" value="TreeGrafter"/>
</dbReference>
<dbReference type="InterPro" id="IPR036043">
    <property type="entry name" value="Phosphoglycerate_kinase_sf"/>
</dbReference>
<dbReference type="GO" id="GO:0006096">
    <property type="term" value="P:glycolytic process"/>
    <property type="evidence" value="ECO:0007669"/>
    <property type="project" value="InterPro"/>
</dbReference>
<dbReference type="PANTHER" id="PTHR11406:SF23">
    <property type="entry name" value="PHOSPHOGLYCERATE KINASE 1, CHLOROPLASTIC-RELATED"/>
    <property type="match status" value="1"/>
</dbReference>
<dbReference type="Gene3D" id="3.40.50.1260">
    <property type="entry name" value="Phosphoglycerate kinase, N-terminal domain"/>
    <property type="match status" value="3"/>
</dbReference>
<proteinExistence type="predicted"/>
<dbReference type="InterPro" id="IPR001576">
    <property type="entry name" value="Phosphoglycerate_kinase"/>
</dbReference>
<evidence type="ECO:0000313" key="8">
    <source>
        <dbReference type="Proteomes" id="UP000034364"/>
    </source>
</evidence>
<keyword evidence="6" id="KW-0067">ATP-binding</keyword>
<dbReference type="EC" id="2.7.2.3" evidence="2"/>
<protein>
    <recommendedName>
        <fullName evidence="2">phosphoglycerate kinase</fullName>
        <ecNumber evidence="2">2.7.2.3</ecNumber>
    </recommendedName>
</protein>
<keyword evidence="3" id="KW-0808">Transferase</keyword>
<dbReference type="InterPro" id="IPR015824">
    <property type="entry name" value="Phosphoglycerate_kinase_N"/>
</dbReference>
<comment type="catalytic activity">
    <reaction evidence="1">
        <text>(2R)-3-phosphoglycerate + ATP = (2R)-3-phospho-glyceroyl phosphate + ADP</text>
        <dbReference type="Rhea" id="RHEA:14801"/>
        <dbReference type="ChEBI" id="CHEBI:30616"/>
        <dbReference type="ChEBI" id="CHEBI:57604"/>
        <dbReference type="ChEBI" id="CHEBI:58272"/>
        <dbReference type="ChEBI" id="CHEBI:456216"/>
        <dbReference type="EC" id="2.7.2.3"/>
    </reaction>
</comment>
<dbReference type="Proteomes" id="UP000034364">
    <property type="component" value="Unassembled WGS sequence"/>
</dbReference>
<dbReference type="PANTHER" id="PTHR11406">
    <property type="entry name" value="PHOSPHOGLYCERATE KINASE"/>
    <property type="match status" value="1"/>
</dbReference>
<dbReference type="GO" id="GO:0005524">
    <property type="term" value="F:ATP binding"/>
    <property type="evidence" value="ECO:0007669"/>
    <property type="project" value="UniProtKB-KW"/>
</dbReference>
<evidence type="ECO:0000256" key="4">
    <source>
        <dbReference type="ARBA" id="ARBA00022741"/>
    </source>
</evidence>
<evidence type="ECO:0000256" key="2">
    <source>
        <dbReference type="ARBA" id="ARBA00013061"/>
    </source>
</evidence>
<keyword evidence="4" id="KW-0547">Nucleotide-binding</keyword>
<evidence type="ECO:0000256" key="5">
    <source>
        <dbReference type="ARBA" id="ARBA00022777"/>
    </source>
</evidence>
<accession>A0A0G1S4L6</accession>
<organism evidence="7 8">
    <name type="scientific">Candidatus Amesbacteria bacterium GW2011_GWA1_47_16</name>
    <dbReference type="NCBI Taxonomy" id="1618353"/>
    <lineage>
        <taxon>Bacteria</taxon>
        <taxon>Candidatus Amesiibacteriota</taxon>
    </lineage>
</organism>
<dbReference type="AlphaFoldDB" id="A0A0G1S4L6"/>
<keyword evidence="5 7" id="KW-0418">Kinase</keyword>
<evidence type="ECO:0000256" key="1">
    <source>
        <dbReference type="ARBA" id="ARBA00000642"/>
    </source>
</evidence>
<dbReference type="GO" id="GO:0005829">
    <property type="term" value="C:cytosol"/>
    <property type="evidence" value="ECO:0007669"/>
    <property type="project" value="TreeGrafter"/>
</dbReference>
<sequence>MKNIKIISEVETEGKQVLVRADLEVEAGESGQRFLAAKEIVSYLESKGAGRIKVIGHEGREWVAEQLGVETIRDIREDPREEENSEQMARELAEGFDIYVNEAFATSHRRHTSICALPEVMANQEKEVCIGLRFAKEMEMLSQVLNKPGRKLLAVSGIKVKDKLGYAVRLAPRFDKVILGGRIPAEYSKYDYKIPDNFMLAKLREDMLDLDEGTIEMFKSEIEKADVIVVAGVMGKFEDPAAEKGTKEIMTAIANNGRAYKVLGGGDGESAIVKYGLRDKFDWVSVGGGAMLEFLAAGTLVGLEAVKTS</sequence>
<dbReference type="EMBL" id="LCNV01000009">
    <property type="protein sequence ID" value="KKU64336.1"/>
    <property type="molecule type" value="Genomic_DNA"/>
</dbReference>
<dbReference type="GO" id="GO:0006094">
    <property type="term" value="P:gluconeogenesis"/>
    <property type="evidence" value="ECO:0007669"/>
    <property type="project" value="TreeGrafter"/>
</dbReference>
<evidence type="ECO:0000313" key="7">
    <source>
        <dbReference type="EMBL" id="KKU64336.1"/>
    </source>
</evidence>
<dbReference type="SUPFAM" id="SSF53748">
    <property type="entry name" value="Phosphoglycerate kinase"/>
    <property type="match status" value="1"/>
</dbReference>
<evidence type="ECO:0000256" key="6">
    <source>
        <dbReference type="ARBA" id="ARBA00022840"/>
    </source>
</evidence>
<dbReference type="Pfam" id="PF00162">
    <property type="entry name" value="PGK"/>
    <property type="match status" value="2"/>
</dbReference>